<evidence type="ECO:0000256" key="1">
    <source>
        <dbReference type="SAM" id="Phobius"/>
    </source>
</evidence>
<dbReference type="EMBL" id="WNYA01003221">
    <property type="protein sequence ID" value="KAG8543551.1"/>
    <property type="molecule type" value="Genomic_DNA"/>
</dbReference>
<accession>A0AAV6Z3J4</accession>
<feature type="signal peptide" evidence="2">
    <location>
        <begin position="1"/>
        <end position="16"/>
    </location>
</feature>
<evidence type="ECO:0000256" key="2">
    <source>
        <dbReference type="SAM" id="SignalP"/>
    </source>
</evidence>
<evidence type="ECO:0008006" key="5">
    <source>
        <dbReference type="Google" id="ProtNLM"/>
    </source>
</evidence>
<keyword evidence="1" id="KW-0812">Transmembrane</keyword>
<evidence type="ECO:0000313" key="3">
    <source>
        <dbReference type="EMBL" id="KAG8543551.1"/>
    </source>
</evidence>
<keyword evidence="1" id="KW-0472">Membrane</keyword>
<name>A0AAV6Z3J4_ENGPU</name>
<gene>
    <name evidence="3" type="ORF">GDO81_024348</name>
</gene>
<feature type="transmembrane region" description="Helical" evidence="1">
    <location>
        <begin position="49"/>
        <end position="66"/>
    </location>
</feature>
<proteinExistence type="predicted"/>
<keyword evidence="1" id="KW-1133">Transmembrane helix</keyword>
<keyword evidence="2" id="KW-0732">Signal</keyword>
<keyword evidence="4" id="KW-1185">Reference proteome</keyword>
<comment type="caution">
    <text evidence="3">The sequence shown here is derived from an EMBL/GenBank/DDBJ whole genome shotgun (WGS) entry which is preliminary data.</text>
</comment>
<reference evidence="3" key="1">
    <citation type="thesis" date="2020" institute="ProQuest LLC" country="789 East Eisenhower Parkway, Ann Arbor, MI, USA">
        <title>Comparative Genomics and Chromosome Evolution.</title>
        <authorList>
            <person name="Mudd A.B."/>
        </authorList>
    </citation>
    <scope>NUCLEOTIDE SEQUENCE</scope>
    <source>
        <strain evidence="3">237g6f4</strain>
        <tissue evidence="3">Blood</tissue>
    </source>
</reference>
<protein>
    <recommendedName>
        <fullName evidence="5">Secreted protein</fullName>
    </recommendedName>
</protein>
<sequence length="67" mass="7711">MLTRGPLLFLCSLALCGEQHNRMVGISSVLVLFCVYLSNVNPRFQQPSFNFAFFFLCFSFWFVTSCD</sequence>
<dbReference type="AlphaFoldDB" id="A0AAV6Z3J4"/>
<feature type="chain" id="PRO_5043798420" description="Secreted protein" evidence="2">
    <location>
        <begin position="17"/>
        <end position="67"/>
    </location>
</feature>
<organism evidence="3 4">
    <name type="scientific">Engystomops pustulosus</name>
    <name type="common">Tungara frog</name>
    <name type="synonym">Physalaemus pustulosus</name>
    <dbReference type="NCBI Taxonomy" id="76066"/>
    <lineage>
        <taxon>Eukaryota</taxon>
        <taxon>Metazoa</taxon>
        <taxon>Chordata</taxon>
        <taxon>Craniata</taxon>
        <taxon>Vertebrata</taxon>
        <taxon>Euteleostomi</taxon>
        <taxon>Amphibia</taxon>
        <taxon>Batrachia</taxon>
        <taxon>Anura</taxon>
        <taxon>Neobatrachia</taxon>
        <taxon>Hyloidea</taxon>
        <taxon>Leptodactylidae</taxon>
        <taxon>Leiuperinae</taxon>
        <taxon>Engystomops</taxon>
    </lineage>
</organism>
<dbReference type="Proteomes" id="UP000824782">
    <property type="component" value="Unassembled WGS sequence"/>
</dbReference>
<evidence type="ECO:0000313" key="4">
    <source>
        <dbReference type="Proteomes" id="UP000824782"/>
    </source>
</evidence>